<keyword evidence="2" id="KW-1185">Reference proteome</keyword>
<protein>
    <recommendedName>
        <fullName evidence="3">ABC transporter</fullName>
    </recommendedName>
</protein>
<dbReference type="EMBL" id="JASNFN010000001">
    <property type="protein sequence ID" value="MDP5181277.1"/>
    <property type="molecule type" value="Genomic_DNA"/>
</dbReference>
<evidence type="ECO:0000313" key="1">
    <source>
        <dbReference type="EMBL" id="MDP5181277.1"/>
    </source>
</evidence>
<sequence>MGTLSGGERQSVAIALAHELERPGGQCGVVGQAAGVDIPIAARRSPSVLSAARRGHRVLPL</sequence>
<evidence type="ECO:0000313" key="2">
    <source>
        <dbReference type="Proteomes" id="UP001233673"/>
    </source>
</evidence>
<evidence type="ECO:0008006" key="3">
    <source>
        <dbReference type="Google" id="ProtNLM"/>
    </source>
</evidence>
<name>A0ABT9I6S4_9ACTN</name>
<gene>
    <name evidence="1" type="ORF">QOZ88_01365</name>
</gene>
<proteinExistence type="predicted"/>
<comment type="caution">
    <text evidence="1">The sequence shown here is derived from an EMBL/GenBank/DDBJ whole genome shotgun (WGS) entry which is preliminary data.</text>
</comment>
<organism evidence="1 2">
    <name type="scientific">Blastococcus carthaginiensis</name>
    <dbReference type="NCBI Taxonomy" id="3050034"/>
    <lineage>
        <taxon>Bacteria</taxon>
        <taxon>Bacillati</taxon>
        <taxon>Actinomycetota</taxon>
        <taxon>Actinomycetes</taxon>
        <taxon>Geodermatophilales</taxon>
        <taxon>Geodermatophilaceae</taxon>
        <taxon>Blastococcus</taxon>
    </lineage>
</organism>
<dbReference type="RefSeq" id="WP_305998040.1">
    <property type="nucleotide sequence ID" value="NZ_JASNFN010000001.1"/>
</dbReference>
<reference evidence="2" key="1">
    <citation type="submission" date="2023-05" db="EMBL/GenBank/DDBJ databases">
        <title>Draft genome of Pseudofrankia sp. BMG5.37.</title>
        <authorList>
            <person name="Gtari M."/>
            <person name="Ghodhbane F."/>
            <person name="Sbissi I."/>
        </authorList>
    </citation>
    <scope>NUCLEOTIDE SEQUENCE [LARGE SCALE GENOMIC DNA]</scope>
    <source>
        <strain evidence="2">BMG 814</strain>
    </source>
</reference>
<dbReference type="Proteomes" id="UP001233673">
    <property type="component" value="Unassembled WGS sequence"/>
</dbReference>
<accession>A0ABT9I6S4</accession>